<dbReference type="GO" id="GO:0016740">
    <property type="term" value="F:transferase activity"/>
    <property type="evidence" value="ECO:0007669"/>
    <property type="project" value="UniProtKB-KW"/>
</dbReference>
<reference evidence="3" key="1">
    <citation type="submission" date="2016-02" db="EMBL/GenBank/DDBJ databases">
        <authorList>
            <person name="Wibberg D."/>
        </authorList>
    </citation>
    <scope>NUCLEOTIDE SEQUENCE [LARGE SCALE GENOMIC DNA]</scope>
</reference>
<accession>A0A1C3NXQ9</accession>
<protein>
    <submittedName>
        <fullName evidence="2">Family 2 glycosyl transferase</fullName>
    </submittedName>
</protein>
<keyword evidence="3" id="KW-1185">Reference proteome</keyword>
<organism evidence="2 3">
    <name type="scientific">Candidatus Protofrankia californiensis</name>
    <dbReference type="NCBI Taxonomy" id="1839754"/>
    <lineage>
        <taxon>Bacteria</taxon>
        <taxon>Bacillati</taxon>
        <taxon>Actinomycetota</taxon>
        <taxon>Actinomycetes</taxon>
        <taxon>Frankiales</taxon>
        <taxon>Frankiaceae</taxon>
        <taxon>Protofrankia</taxon>
    </lineage>
</organism>
<evidence type="ECO:0000313" key="3">
    <source>
        <dbReference type="Proteomes" id="UP000199013"/>
    </source>
</evidence>
<dbReference type="Proteomes" id="UP000199013">
    <property type="component" value="Unassembled WGS sequence"/>
</dbReference>
<evidence type="ECO:0000313" key="2">
    <source>
        <dbReference type="EMBL" id="SBW22327.1"/>
    </source>
</evidence>
<dbReference type="Gene3D" id="3.90.550.10">
    <property type="entry name" value="Spore Coat Polysaccharide Biosynthesis Protein SpsA, Chain A"/>
    <property type="match status" value="1"/>
</dbReference>
<evidence type="ECO:0000259" key="1">
    <source>
        <dbReference type="Pfam" id="PF00535"/>
    </source>
</evidence>
<dbReference type="AlphaFoldDB" id="A0A1C3NXQ9"/>
<keyword evidence="2" id="KW-0808">Transferase</keyword>
<dbReference type="SUPFAM" id="SSF53448">
    <property type="entry name" value="Nucleotide-diphospho-sugar transferases"/>
    <property type="match status" value="1"/>
</dbReference>
<feature type="domain" description="Glycosyltransferase 2-like" evidence="1">
    <location>
        <begin position="67"/>
        <end position="182"/>
    </location>
</feature>
<dbReference type="InterPro" id="IPR001173">
    <property type="entry name" value="Glyco_trans_2-like"/>
</dbReference>
<dbReference type="CDD" id="cd02511">
    <property type="entry name" value="Beta4Glucosyltransferase"/>
    <property type="match status" value="1"/>
</dbReference>
<dbReference type="PANTHER" id="PTHR43630">
    <property type="entry name" value="POLY-BETA-1,6-N-ACETYL-D-GLUCOSAMINE SYNTHASE"/>
    <property type="match status" value="1"/>
</dbReference>
<gene>
    <name evidence="2" type="ORF">FDG2_2470</name>
</gene>
<dbReference type="Pfam" id="PF00535">
    <property type="entry name" value="Glycos_transf_2"/>
    <property type="match status" value="1"/>
</dbReference>
<dbReference type="EMBL" id="FLUV01001036">
    <property type="protein sequence ID" value="SBW22327.1"/>
    <property type="molecule type" value="Genomic_DNA"/>
</dbReference>
<sequence length="374" mass="42570">MIGLPYAACTRPRHNNPFGPGLVLQPDVRNSGEHIMIRTFTPAQPLSPYGSTDEPAPLARSVPVTAIILARDECRDIARAVRSVGWCRQIVVVDSGSTDGTPQIARAHGATVWEERWRGFAGQREWAMRNPDIQHDWVYFLDADEWVSNELAAEIAARVGRENCVAYTHRRRFVFLGRWIAHCGWYNNSWQARLLNRRFTSFAATEQFSERASVNGAMFTLMHDLVDEDSKGLTCWLHKHITYAELEARRRDGIAAPLHQLQRVLTENRDKNTRPLTRTIARDVIFPLIPFKALTLFFYMYILQSGWRDGWQGLVFCLHRAWYEKVISLLSRPESAPGGSRRNPAPDSVDVPRQIACTEAINVDNNIGIPEYSS</sequence>
<dbReference type="PANTHER" id="PTHR43630:SF2">
    <property type="entry name" value="GLYCOSYLTRANSFERASE"/>
    <property type="match status" value="1"/>
</dbReference>
<name>A0A1C3NXQ9_9ACTN</name>
<dbReference type="InterPro" id="IPR029044">
    <property type="entry name" value="Nucleotide-diphossugar_trans"/>
</dbReference>
<proteinExistence type="predicted"/>